<protein>
    <recommendedName>
        <fullName evidence="1">Polymerase nucleotidyl transferase domain-containing protein</fullName>
    </recommendedName>
</protein>
<dbReference type="Proteomes" id="UP001220395">
    <property type="component" value="Chromosome"/>
</dbReference>
<reference evidence="2 3" key="1">
    <citation type="submission" date="2023-02" db="EMBL/GenBank/DDBJ databases">
        <title>Genome sequence of Sphingomonas naphthae.</title>
        <authorList>
            <person name="Kim S."/>
            <person name="Heo J."/>
            <person name="Kwon S.-W."/>
        </authorList>
    </citation>
    <scope>NUCLEOTIDE SEQUENCE [LARGE SCALE GENOMIC DNA]</scope>
    <source>
        <strain evidence="2 3">KACC 18716</strain>
    </source>
</reference>
<sequence length="98" mass="10839">MRLTEQEIAAIKGAAAEAFGPDAVVRLFGSRVDDALRGGDIDLHVEVDDLARARSRQVAFRRQLWRDLDLLDIDVVVMSRGAVPRWIDDAALRSGLVL</sequence>
<gene>
    <name evidence="2" type="ORF">PQ455_02980</name>
</gene>
<dbReference type="SUPFAM" id="SSF81301">
    <property type="entry name" value="Nucleotidyltransferase"/>
    <property type="match status" value="1"/>
</dbReference>
<accession>A0ABY7TLW7</accession>
<feature type="domain" description="Polymerase nucleotidyl transferase" evidence="1">
    <location>
        <begin position="11"/>
        <end position="78"/>
    </location>
</feature>
<evidence type="ECO:0000313" key="2">
    <source>
        <dbReference type="EMBL" id="WCT74210.1"/>
    </source>
</evidence>
<keyword evidence="3" id="KW-1185">Reference proteome</keyword>
<dbReference type="Pfam" id="PF01909">
    <property type="entry name" value="NTP_transf_2"/>
    <property type="match status" value="1"/>
</dbReference>
<dbReference type="RefSeq" id="WP_273689071.1">
    <property type="nucleotide sequence ID" value="NZ_CP117411.1"/>
</dbReference>
<name>A0ABY7TLW7_9SPHN</name>
<dbReference type="Gene3D" id="3.30.460.10">
    <property type="entry name" value="Beta Polymerase, domain 2"/>
    <property type="match status" value="1"/>
</dbReference>
<evidence type="ECO:0000313" key="3">
    <source>
        <dbReference type="Proteomes" id="UP001220395"/>
    </source>
</evidence>
<dbReference type="InterPro" id="IPR043519">
    <property type="entry name" value="NT_sf"/>
</dbReference>
<evidence type="ECO:0000259" key="1">
    <source>
        <dbReference type="Pfam" id="PF01909"/>
    </source>
</evidence>
<dbReference type="InterPro" id="IPR002934">
    <property type="entry name" value="Polymerase_NTP_transf_dom"/>
</dbReference>
<dbReference type="EMBL" id="CP117411">
    <property type="protein sequence ID" value="WCT74210.1"/>
    <property type="molecule type" value="Genomic_DNA"/>
</dbReference>
<proteinExistence type="predicted"/>
<organism evidence="2 3">
    <name type="scientific">Sphingomonas naphthae</name>
    <dbReference type="NCBI Taxonomy" id="1813468"/>
    <lineage>
        <taxon>Bacteria</taxon>
        <taxon>Pseudomonadati</taxon>
        <taxon>Pseudomonadota</taxon>
        <taxon>Alphaproteobacteria</taxon>
        <taxon>Sphingomonadales</taxon>
        <taxon>Sphingomonadaceae</taxon>
        <taxon>Sphingomonas</taxon>
    </lineage>
</organism>